<dbReference type="EMBL" id="JAABOP010000001">
    <property type="protein sequence ID" value="NER09527.1"/>
    <property type="molecule type" value="Genomic_DNA"/>
</dbReference>
<reference evidence="7 8" key="1">
    <citation type="submission" date="2020-01" db="EMBL/GenBank/DDBJ databases">
        <title>Muriicola jejuensis KCTC 22299.</title>
        <authorList>
            <person name="Wang G."/>
        </authorList>
    </citation>
    <scope>NUCLEOTIDE SEQUENCE [LARGE SCALE GENOMIC DNA]</scope>
    <source>
        <strain evidence="7 8">KCTC 22299</strain>
    </source>
</reference>
<sequence>MRSSSPFVYKFALASRNESTNAANRSPASANGPNIYTISAMSQGDNWASFSNFGNPPVDYCEPGVAIKSTWKGGGYNTISGTSMASPHAAGILLLGNIANGGNVNGDPDGNADSIGVN</sequence>
<dbReference type="GO" id="GO:0006508">
    <property type="term" value="P:proteolysis"/>
    <property type="evidence" value="ECO:0007669"/>
    <property type="project" value="UniProtKB-KW"/>
</dbReference>
<evidence type="ECO:0000313" key="7">
    <source>
        <dbReference type="EMBL" id="NER09527.1"/>
    </source>
</evidence>
<dbReference type="InterPro" id="IPR036852">
    <property type="entry name" value="Peptidase_S8/S53_dom_sf"/>
</dbReference>
<dbReference type="InterPro" id="IPR050131">
    <property type="entry name" value="Peptidase_S8_subtilisin-like"/>
</dbReference>
<keyword evidence="3" id="KW-0378">Hydrolase</keyword>
<evidence type="ECO:0000313" key="8">
    <source>
        <dbReference type="Proteomes" id="UP000468443"/>
    </source>
</evidence>
<keyword evidence="4" id="KW-0720">Serine protease</keyword>
<feature type="domain" description="Peptidase S8/S53" evidence="6">
    <location>
        <begin position="17"/>
        <end position="95"/>
    </location>
</feature>
<evidence type="ECO:0000256" key="1">
    <source>
        <dbReference type="ARBA" id="ARBA00011073"/>
    </source>
</evidence>
<evidence type="ECO:0000256" key="4">
    <source>
        <dbReference type="ARBA" id="ARBA00022825"/>
    </source>
</evidence>
<gene>
    <name evidence="7" type="ORF">GWK09_03275</name>
</gene>
<proteinExistence type="inferred from homology"/>
<name>A0A6P0U8Q1_9FLAO</name>
<dbReference type="RefSeq" id="WP_163692491.1">
    <property type="nucleotide sequence ID" value="NZ_JAABOP010000001.1"/>
</dbReference>
<dbReference type="InterPro" id="IPR000209">
    <property type="entry name" value="Peptidase_S8/S53_dom"/>
</dbReference>
<dbReference type="Gene3D" id="3.40.50.200">
    <property type="entry name" value="Peptidase S8/S53 domain"/>
    <property type="match status" value="1"/>
</dbReference>
<comment type="caution">
    <text evidence="7">The sequence shown here is derived from an EMBL/GenBank/DDBJ whole genome shotgun (WGS) entry which is preliminary data.</text>
</comment>
<dbReference type="PANTHER" id="PTHR43806">
    <property type="entry name" value="PEPTIDASE S8"/>
    <property type="match status" value="1"/>
</dbReference>
<evidence type="ECO:0000259" key="6">
    <source>
        <dbReference type="Pfam" id="PF00082"/>
    </source>
</evidence>
<dbReference type="SUPFAM" id="SSF52743">
    <property type="entry name" value="Subtilisin-like"/>
    <property type="match status" value="1"/>
</dbReference>
<dbReference type="PANTHER" id="PTHR43806:SF58">
    <property type="entry name" value="ALKALINE PROTEASE 1-RELATED"/>
    <property type="match status" value="1"/>
</dbReference>
<dbReference type="InterPro" id="IPR023828">
    <property type="entry name" value="Peptidase_S8_Ser-AS"/>
</dbReference>
<organism evidence="7 8">
    <name type="scientific">Muriicola jejuensis</name>
    <dbReference type="NCBI Taxonomy" id="504488"/>
    <lineage>
        <taxon>Bacteria</taxon>
        <taxon>Pseudomonadati</taxon>
        <taxon>Bacteroidota</taxon>
        <taxon>Flavobacteriia</taxon>
        <taxon>Flavobacteriales</taxon>
        <taxon>Flavobacteriaceae</taxon>
        <taxon>Muriicola</taxon>
    </lineage>
</organism>
<comment type="similarity">
    <text evidence="1 5">Belongs to the peptidase S8 family.</text>
</comment>
<evidence type="ECO:0000256" key="5">
    <source>
        <dbReference type="PROSITE-ProRule" id="PRU01240"/>
    </source>
</evidence>
<dbReference type="Proteomes" id="UP000468443">
    <property type="component" value="Unassembled WGS sequence"/>
</dbReference>
<comment type="caution">
    <text evidence="5">Lacks conserved residue(s) required for the propagation of feature annotation.</text>
</comment>
<dbReference type="PROSITE" id="PS51892">
    <property type="entry name" value="SUBTILASE"/>
    <property type="match status" value="1"/>
</dbReference>
<dbReference type="AlphaFoldDB" id="A0A6P0U8Q1"/>
<keyword evidence="8" id="KW-1185">Reference proteome</keyword>
<dbReference type="PROSITE" id="PS00138">
    <property type="entry name" value="SUBTILASE_SER"/>
    <property type="match status" value="1"/>
</dbReference>
<accession>A0A6P0U8Q1</accession>
<evidence type="ECO:0000256" key="2">
    <source>
        <dbReference type="ARBA" id="ARBA00022670"/>
    </source>
</evidence>
<dbReference type="GO" id="GO:0004252">
    <property type="term" value="F:serine-type endopeptidase activity"/>
    <property type="evidence" value="ECO:0007669"/>
    <property type="project" value="InterPro"/>
</dbReference>
<dbReference type="GO" id="GO:0005615">
    <property type="term" value="C:extracellular space"/>
    <property type="evidence" value="ECO:0007669"/>
    <property type="project" value="TreeGrafter"/>
</dbReference>
<protein>
    <submittedName>
        <fullName evidence="7">S8 family serine peptidase</fullName>
    </submittedName>
</protein>
<dbReference type="Pfam" id="PF00082">
    <property type="entry name" value="Peptidase_S8"/>
    <property type="match status" value="1"/>
</dbReference>
<keyword evidence="2" id="KW-0645">Protease</keyword>
<evidence type="ECO:0000256" key="3">
    <source>
        <dbReference type="ARBA" id="ARBA00022801"/>
    </source>
</evidence>